<dbReference type="Pfam" id="PF01381">
    <property type="entry name" value="HTH_3"/>
    <property type="match status" value="1"/>
</dbReference>
<dbReference type="PROSITE" id="PS50943">
    <property type="entry name" value="HTH_CROC1"/>
    <property type="match status" value="1"/>
</dbReference>
<evidence type="ECO:0000313" key="4">
    <source>
        <dbReference type="Proteomes" id="UP000036958"/>
    </source>
</evidence>
<evidence type="ECO:0000256" key="1">
    <source>
        <dbReference type="ARBA" id="ARBA00023125"/>
    </source>
</evidence>
<proteinExistence type="predicted"/>
<dbReference type="SMART" id="SM00530">
    <property type="entry name" value="HTH_XRE"/>
    <property type="match status" value="1"/>
</dbReference>
<dbReference type="CDD" id="cd00093">
    <property type="entry name" value="HTH_XRE"/>
    <property type="match status" value="1"/>
</dbReference>
<protein>
    <recommendedName>
        <fullName evidence="2">HTH cro/C1-type domain-containing protein</fullName>
    </recommendedName>
</protein>
<comment type="caution">
    <text evidence="3">The sequence shown here is derived from an EMBL/GenBank/DDBJ whole genome shotgun (WGS) entry which is preliminary data.</text>
</comment>
<sequence length="228" mass="25431">MILNVWLIDPSLRFLLLSRLTGLKIKLNLWADLKTTGMAKKHDLGKKIKQIRESKKVSLEEMAEKTHLDADQLTKIEKGDVLPSLAPLIKIARALGVRLGTFLDDSSNLGPAIVRANEHEEGVRFSSQQNGSREHLNFLSLAFDKVGRSMEPFLVEIEPGQQSDYMLSSHEGEEFIYVLEGEIEINYGKEVYQLGAGDSIYLDSIVSHNVHAGNNQAAKILAVVYAPY</sequence>
<dbReference type="Gene3D" id="2.60.120.10">
    <property type="entry name" value="Jelly Rolls"/>
    <property type="match status" value="1"/>
</dbReference>
<dbReference type="EMBL" id="LGIA01000208">
    <property type="protein sequence ID" value="KOH42883.1"/>
    <property type="molecule type" value="Genomic_DNA"/>
</dbReference>
<keyword evidence="4" id="KW-1185">Reference proteome</keyword>
<dbReference type="CDD" id="cd02209">
    <property type="entry name" value="cupin_XRE_C"/>
    <property type="match status" value="1"/>
</dbReference>
<evidence type="ECO:0000259" key="2">
    <source>
        <dbReference type="PROSITE" id="PS50943"/>
    </source>
</evidence>
<keyword evidence="1" id="KW-0238">DNA-binding</keyword>
<dbReference type="InterPro" id="IPR014710">
    <property type="entry name" value="RmlC-like_jellyroll"/>
</dbReference>
<dbReference type="PANTHER" id="PTHR46797">
    <property type="entry name" value="HTH-TYPE TRANSCRIPTIONAL REGULATOR"/>
    <property type="match status" value="1"/>
</dbReference>
<dbReference type="Pfam" id="PF07883">
    <property type="entry name" value="Cupin_2"/>
    <property type="match status" value="1"/>
</dbReference>
<feature type="domain" description="HTH cro/C1-type" evidence="2">
    <location>
        <begin position="48"/>
        <end position="102"/>
    </location>
</feature>
<dbReference type="InterPro" id="IPR011051">
    <property type="entry name" value="RmlC_Cupin_sf"/>
</dbReference>
<gene>
    <name evidence="3" type="ORF">NC99_43260</name>
</gene>
<dbReference type="SUPFAM" id="SSF51182">
    <property type="entry name" value="RmlC-like cupins"/>
    <property type="match status" value="1"/>
</dbReference>
<dbReference type="GO" id="GO:0003700">
    <property type="term" value="F:DNA-binding transcription factor activity"/>
    <property type="evidence" value="ECO:0007669"/>
    <property type="project" value="TreeGrafter"/>
</dbReference>
<reference evidence="4" key="1">
    <citation type="submission" date="2015-07" db="EMBL/GenBank/DDBJ databases">
        <title>Genome sequencing of Sunxiuqinia dokdonensis strain SK.</title>
        <authorList>
            <person name="Ahn S."/>
            <person name="Kim B.-C."/>
        </authorList>
    </citation>
    <scope>NUCLEOTIDE SEQUENCE [LARGE SCALE GENOMIC DNA]</scope>
    <source>
        <strain evidence="4">SK</strain>
    </source>
</reference>
<dbReference type="InterPro" id="IPR050807">
    <property type="entry name" value="TransReg_Diox_bact_type"/>
</dbReference>
<dbReference type="GO" id="GO:0005829">
    <property type="term" value="C:cytosol"/>
    <property type="evidence" value="ECO:0007669"/>
    <property type="project" value="TreeGrafter"/>
</dbReference>
<dbReference type="AlphaFoldDB" id="A0A0L8V3D5"/>
<name>A0A0L8V3D5_9BACT</name>
<dbReference type="InterPro" id="IPR013096">
    <property type="entry name" value="Cupin_2"/>
</dbReference>
<dbReference type="PATRIC" id="fig|1409788.3.peg.4417"/>
<accession>A0A0L8V3D5</accession>
<dbReference type="Proteomes" id="UP000036958">
    <property type="component" value="Unassembled WGS sequence"/>
</dbReference>
<dbReference type="PANTHER" id="PTHR46797:SF19">
    <property type="entry name" value="BLL2473 PROTEIN"/>
    <property type="match status" value="1"/>
</dbReference>
<dbReference type="SUPFAM" id="SSF47413">
    <property type="entry name" value="lambda repressor-like DNA-binding domains"/>
    <property type="match status" value="1"/>
</dbReference>
<dbReference type="InterPro" id="IPR001387">
    <property type="entry name" value="Cro/C1-type_HTH"/>
</dbReference>
<dbReference type="Gene3D" id="1.10.260.40">
    <property type="entry name" value="lambda repressor-like DNA-binding domains"/>
    <property type="match status" value="1"/>
</dbReference>
<organism evidence="3 4">
    <name type="scientific">Sunxiuqinia dokdonensis</name>
    <dbReference type="NCBI Taxonomy" id="1409788"/>
    <lineage>
        <taxon>Bacteria</taxon>
        <taxon>Pseudomonadati</taxon>
        <taxon>Bacteroidota</taxon>
        <taxon>Bacteroidia</taxon>
        <taxon>Marinilabiliales</taxon>
        <taxon>Prolixibacteraceae</taxon>
        <taxon>Sunxiuqinia</taxon>
    </lineage>
</organism>
<dbReference type="GO" id="GO:0003677">
    <property type="term" value="F:DNA binding"/>
    <property type="evidence" value="ECO:0007669"/>
    <property type="project" value="UniProtKB-KW"/>
</dbReference>
<dbReference type="InterPro" id="IPR010982">
    <property type="entry name" value="Lambda_DNA-bd_dom_sf"/>
</dbReference>
<evidence type="ECO:0000313" key="3">
    <source>
        <dbReference type="EMBL" id="KOH42883.1"/>
    </source>
</evidence>
<dbReference type="STRING" id="1409788.NC99_43260"/>